<dbReference type="Proteomes" id="UP000199021">
    <property type="component" value="Unassembled WGS sequence"/>
</dbReference>
<dbReference type="OrthoDB" id="9772627at2"/>
<dbReference type="EMBL" id="FOFB01000006">
    <property type="protein sequence ID" value="SEQ19886.1"/>
    <property type="molecule type" value="Genomic_DNA"/>
</dbReference>
<dbReference type="PANTHER" id="PTHR35309:SF4">
    <property type="entry name" value="TOCOPHEROL CYCLASE"/>
    <property type="match status" value="1"/>
</dbReference>
<organism evidence="1 2">
    <name type="scientific">Neolewinella agarilytica</name>
    <dbReference type="NCBI Taxonomy" id="478744"/>
    <lineage>
        <taxon>Bacteria</taxon>
        <taxon>Pseudomonadati</taxon>
        <taxon>Bacteroidota</taxon>
        <taxon>Saprospiria</taxon>
        <taxon>Saprospirales</taxon>
        <taxon>Lewinellaceae</taxon>
        <taxon>Neolewinella</taxon>
    </lineage>
</organism>
<reference evidence="2" key="1">
    <citation type="submission" date="2016-10" db="EMBL/GenBank/DDBJ databases">
        <authorList>
            <person name="Varghese N."/>
            <person name="Submissions S."/>
        </authorList>
    </citation>
    <scope>NUCLEOTIDE SEQUENCE [LARGE SCALE GENOMIC DNA]</scope>
    <source>
        <strain evidence="2">DSM 24740</strain>
    </source>
</reference>
<proteinExistence type="predicted"/>
<protein>
    <submittedName>
        <fullName evidence="1">Tocopherol cyclase</fullName>
    </submittedName>
</protein>
<dbReference type="PANTHER" id="PTHR35309">
    <property type="match status" value="1"/>
</dbReference>
<evidence type="ECO:0000313" key="2">
    <source>
        <dbReference type="Proteomes" id="UP000199021"/>
    </source>
</evidence>
<dbReference type="STRING" id="478744.SAMN05444359_106225"/>
<dbReference type="RefSeq" id="WP_090166961.1">
    <property type="nucleotide sequence ID" value="NZ_FOFB01000006.1"/>
</dbReference>
<gene>
    <name evidence="1" type="ORF">SAMN05444359_106225</name>
</gene>
<sequence length="337" mass="37419">MKNFLLRRRATFDPPRFQGWGRSSNYFEGWYVKVVIPEKNLAYAFIPGISYGADGAGHAFLQVLDGVAATSAYHRYPIEDFTASTTSFSIALGPHRFSDKGLLVQLEGLEVDLTFKRVQVWQKKALAPGVMGWYGFVPRMQCYHGLVSLHHELEGYISVNNGKQEAAGGVGYIEKDWGSGFPDAWIWCQSNHLTGTSQAVSLMASVASIPWMGSSFTGFLATFLFEGELHYFTTWARSQVQAKVDESNAFTISFYQEGKHLRISGRPAPGGELLSPVTGQAMTGKINESLRGELDVVFYREGQKLYAGKATWAGVEVSPRAGDLLQTEEINYPWPEE</sequence>
<evidence type="ECO:0000313" key="1">
    <source>
        <dbReference type="EMBL" id="SEQ19886.1"/>
    </source>
</evidence>
<keyword evidence="2" id="KW-1185">Reference proteome</keyword>
<dbReference type="Pfam" id="PF14249">
    <property type="entry name" value="Tocopherol_cycl"/>
    <property type="match status" value="1"/>
</dbReference>
<dbReference type="SUPFAM" id="SSF159245">
    <property type="entry name" value="AttH-like"/>
    <property type="match status" value="1"/>
</dbReference>
<accession>A0A1H9E2B6</accession>
<dbReference type="AlphaFoldDB" id="A0A1H9E2B6"/>
<dbReference type="GO" id="GO:0009976">
    <property type="term" value="F:tocopherol cyclase activity"/>
    <property type="evidence" value="ECO:0007669"/>
    <property type="project" value="InterPro"/>
</dbReference>
<dbReference type="InterPro" id="IPR025893">
    <property type="entry name" value="Tocopherol_cyclase"/>
</dbReference>
<dbReference type="InParanoid" id="A0A1H9E2B6"/>
<name>A0A1H9E2B6_9BACT</name>